<keyword evidence="3" id="KW-1185">Reference proteome</keyword>
<organism evidence="2 3">
    <name type="scientific">Lithospermum erythrorhizon</name>
    <name type="common">Purple gromwell</name>
    <name type="synonym">Lithospermum officinale var. erythrorhizon</name>
    <dbReference type="NCBI Taxonomy" id="34254"/>
    <lineage>
        <taxon>Eukaryota</taxon>
        <taxon>Viridiplantae</taxon>
        <taxon>Streptophyta</taxon>
        <taxon>Embryophyta</taxon>
        <taxon>Tracheophyta</taxon>
        <taxon>Spermatophyta</taxon>
        <taxon>Magnoliopsida</taxon>
        <taxon>eudicotyledons</taxon>
        <taxon>Gunneridae</taxon>
        <taxon>Pentapetalae</taxon>
        <taxon>asterids</taxon>
        <taxon>lamiids</taxon>
        <taxon>Boraginales</taxon>
        <taxon>Boraginaceae</taxon>
        <taxon>Boraginoideae</taxon>
        <taxon>Lithospermeae</taxon>
        <taxon>Lithospermum</taxon>
    </lineage>
</organism>
<comment type="caution">
    <text evidence="2">The sequence shown here is derived from an EMBL/GenBank/DDBJ whole genome shotgun (WGS) entry which is preliminary data.</text>
</comment>
<feature type="compositionally biased region" description="Basic and acidic residues" evidence="1">
    <location>
        <begin position="211"/>
        <end position="221"/>
    </location>
</feature>
<accession>A0AAV3QLI2</accession>
<dbReference type="EMBL" id="BAABME010004956">
    <property type="protein sequence ID" value="GAA0164116.1"/>
    <property type="molecule type" value="Genomic_DNA"/>
</dbReference>
<evidence type="ECO:0000256" key="1">
    <source>
        <dbReference type="SAM" id="MobiDB-lite"/>
    </source>
</evidence>
<feature type="compositionally biased region" description="Acidic residues" evidence="1">
    <location>
        <begin position="222"/>
        <end position="232"/>
    </location>
</feature>
<sequence>MMEEVAEEPIVEDRVSDSSHVAMSETAGLIGPSVMSSVNDRCEPTSVTESRKDAVEDSHLASENTNVVKGPDPVIEDGVPDSVTEPSTEDLETINEQGVKDTLNVADVTNDHSKISDVDTMEGMSSDIPRVSEAEPDTEKAHGIDAQGVTDTLDEDIVIPSPKTKKSKKRKLKKISKAGPSEPKLSKEERAAKKARRAERRARKAARRAQRTAEADETVEKEAEENVVEEQPDVIPPVRHTSVDDDWVPEHEPQVNDAEDSDE</sequence>
<feature type="compositionally biased region" description="Basic and acidic residues" evidence="1">
    <location>
        <begin position="49"/>
        <end position="60"/>
    </location>
</feature>
<feature type="compositionally biased region" description="Basic and acidic residues" evidence="1">
    <location>
        <begin position="130"/>
        <end position="143"/>
    </location>
</feature>
<protein>
    <submittedName>
        <fullName evidence="2">Uncharacterized protein</fullName>
    </submittedName>
</protein>
<feature type="region of interest" description="Disordered" evidence="1">
    <location>
        <begin position="1"/>
        <end position="263"/>
    </location>
</feature>
<dbReference type="Proteomes" id="UP001454036">
    <property type="component" value="Unassembled WGS sequence"/>
</dbReference>
<proteinExistence type="predicted"/>
<feature type="compositionally biased region" description="Acidic residues" evidence="1">
    <location>
        <begin position="1"/>
        <end position="10"/>
    </location>
</feature>
<reference evidence="2 3" key="1">
    <citation type="submission" date="2024-01" db="EMBL/GenBank/DDBJ databases">
        <title>The complete chloroplast genome sequence of Lithospermum erythrorhizon: insights into the phylogenetic relationship among Boraginaceae species and the maternal lineages of purple gromwells.</title>
        <authorList>
            <person name="Okada T."/>
            <person name="Watanabe K."/>
        </authorList>
    </citation>
    <scope>NUCLEOTIDE SEQUENCE [LARGE SCALE GENOMIC DNA]</scope>
</reference>
<feature type="compositionally biased region" description="Basic residues" evidence="1">
    <location>
        <begin position="193"/>
        <end position="210"/>
    </location>
</feature>
<dbReference type="AlphaFoldDB" id="A0AAV3QLI2"/>
<evidence type="ECO:0000313" key="3">
    <source>
        <dbReference type="Proteomes" id="UP001454036"/>
    </source>
</evidence>
<evidence type="ECO:0000313" key="2">
    <source>
        <dbReference type="EMBL" id="GAA0164116.1"/>
    </source>
</evidence>
<gene>
    <name evidence="2" type="ORF">LIER_19828</name>
</gene>
<name>A0AAV3QLI2_LITER</name>
<feature type="compositionally biased region" description="Basic residues" evidence="1">
    <location>
        <begin position="163"/>
        <end position="176"/>
    </location>
</feature>